<comment type="caution">
    <text evidence="5">The sequence shown here is derived from an EMBL/GenBank/DDBJ whole genome shotgun (WGS) entry which is preliminary data.</text>
</comment>
<dbReference type="InterPro" id="IPR011765">
    <property type="entry name" value="Pept_M16_N"/>
</dbReference>
<sequence>MTKKEDFEKIVLDNGLRVILAPLSSVMSATAIVLCGAGSRYETKRTNGISHFLEHMFFKGTNKRPTATEISHELDAIGADYNAFTGKEATGYHIKSASKHLPLALDMLSDMLWNSKFDPREVEKERGVIIEELNMYEDTPMRKVAEVYEELLWQNQPLGWEIGGRKENIRLIKHGDFLSLINARYAPNNMVVAVAGNFDKAQVLGLIKEYFAKQKAHKVAGFLPAVEKQAKPALKIAYKKTDQAHLVLGFRGLKLVHPDRYAASVLATILGGGMSSRLFINVREKRGLGYYVRSDSESYLDCGTFAASAGVDLKRIDEAIEVILAEFGQITKDEVGERELKKAKEYIKGKVILSWEDSRTVAFAYGSDELMEGRVRSLKDYLKLIDAVRAEEILRVAKKLFVQTQLNLAVIGPFKDEARFAKILKL</sequence>
<dbReference type="Pfam" id="PF00675">
    <property type="entry name" value="Peptidase_M16"/>
    <property type="match status" value="1"/>
</dbReference>
<dbReference type="InterPro" id="IPR050361">
    <property type="entry name" value="MPP/UQCRC_Complex"/>
</dbReference>
<dbReference type="InterPro" id="IPR011249">
    <property type="entry name" value="Metalloenz_LuxS/M16"/>
</dbReference>
<gene>
    <name evidence="5" type="ORF">A3A60_01415</name>
</gene>
<evidence type="ECO:0000259" key="3">
    <source>
        <dbReference type="Pfam" id="PF00675"/>
    </source>
</evidence>
<dbReference type="SUPFAM" id="SSF63411">
    <property type="entry name" value="LuxS/MPP-like metallohydrolase"/>
    <property type="match status" value="2"/>
</dbReference>
<dbReference type="AlphaFoldDB" id="A0A1F5HYG1"/>
<feature type="domain" description="Peptidase M16 C-terminal" evidence="4">
    <location>
        <begin position="175"/>
        <end position="345"/>
    </location>
</feature>
<dbReference type="GO" id="GO:0006508">
    <property type="term" value="P:proteolysis"/>
    <property type="evidence" value="ECO:0007669"/>
    <property type="project" value="InterPro"/>
</dbReference>
<dbReference type="Pfam" id="PF05193">
    <property type="entry name" value="Peptidase_M16_C"/>
    <property type="match status" value="1"/>
</dbReference>
<dbReference type="InterPro" id="IPR007863">
    <property type="entry name" value="Peptidase_M16_C"/>
</dbReference>
<evidence type="ECO:0000313" key="6">
    <source>
        <dbReference type="Proteomes" id="UP000179227"/>
    </source>
</evidence>
<dbReference type="GO" id="GO:0004222">
    <property type="term" value="F:metalloendopeptidase activity"/>
    <property type="evidence" value="ECO:0007669"/>
    <property type="project" value="InterPro"/>
</dbReference>
<dbReference type="PANTHER" id="PTHR11851">
    <property type="entry name" value="METALLOPROTEASE"/>
    <property type="match status" value="1"/>
</dbReference>
<dbReference type="GO" id="GO:0046872">
    <property type="term" value="F:metal ion binding"/>
    <property type="evidence" value="ECO:0007669"/>
    <property type="project" value="InterPro"/>
</dbReference>
<evidence type="ECO:0000256" key="1">
    <source>
        <dbReference type="ARBA" id="ARBA00007261"/>
    </source>
</evidence>
<evidence type="ECO:0000256" key="2">
    <source>
        <dbReference type="RuleBase" id="RU004447"/>
    </source>
</evidence>
<name>A0A1F5HYG1_9BACT</name>
<protein>
    <recommendedName>
        <fullName evidence="7">Peptidase M16</fullName>
    </recommendedName>
</protein>
<dbReference type="Gene3D" id="3.30.830.10">
    <property type="entry name" value="Metalloenzyme, LuxS/M16 peptidase-like"/>
    <property type="match status" value="2"/>
</dbReference>
<comment type="similarity">
    <text evidence="1 2">Belongs to the peptidase M16 family.</text>
</comment>
<evidence type="ECO:0000259" key="4">
    <source>
        <dbReference type="Pfam" id="PF05193"/>
    </source>
</evidence>
<dbReference type="Proteomes" id="UP000179227">
    <property type="component" value="Unassembled WGS sequence"/>
</dbReference>
<accession>A0A1F5HYG1</accession>
<dbReference type="EMBL" id="MFBS01000025">
    <property type="protein sequence ID" value="OGE09100.1"/>
    <property type="molecule type" value="Genomic_DNA"/>
</dbReference>
<dbReference type="PANTHER" id="PTHR11851:SF49">
    <property type="entry name" value="MITOCHONDRIAL-PROCESSING PEPTIDASE SUBUNIT ALPHA"/>
    <property type="match status" value="1"/>
</dbReference>
<proteinExistence type="inferred from homology"/>
<dbReference type="STRING" id="1797729.A3A60_01415"/>
<dbReference type="PROSITE" id="PS00143">
    <property type="entry name" value="INSULINASE"/>
    <property type="match status" value="1"/>
</dbReference>
<organism evidence="5 6">
    <name type="scientific">Candidatus Curtissbacteria bacterium RIFCSPLOWO2_01_FULL_42_26</name>
    <dbReference type="NCBI Taxonomy" id="1797729"/>
    <lineage>
        <taxon>Bacteria</taxon>
        <taxon>Candidatus Curtissiibacteriota</taxon>
    </lineage>
</organism>
<evidence type="ECO:0000313" key="5">
    <source>
        <dbReference type="EMBL" id="OGE09100.1"/>
    </source>
</evidence>
<feature type="domain" description="Peptidase M16 N-terminal" evidence="3">
    <location>
        <begin position="25"/>
        <end position="162"/>
    </location>
</feature>
<evidence type="ECO:0008006" key="7">
    <source>
        <dbReference type="Google" id="ProtNLM"/>
    </source>
</evidence>
<dbReference type="InterPro" id="IPR001431">
    <property type="entry name" value="Pept_M16_Zn_BS"/>
</dbReference>
<reference evidence="5 6" key="1">
    <citation type="journal article" date="2016" name="Nat. Commun.">
        <title>Thousands of microbial genomes shed light on interconnected biogeochemical processes in an aquifer system.</title>
        <authorList>
            <person name="Anantharaman K."/>
            <person name="Brown C.T."/>
            <person name="Hug L.A."/>
            <person name="Sharon I."/>
            <person name="Castelle C.J."/>
            <person name="Probst A.J."/>
            <person name="Thomas B.C."/>
            <person name="Singh A."/>
            <person name="Wilkins M.J."/>
            <person name="Karaoz U."/>
            <person name="Brodie E.L."/>
            <person name="Williams K.H."/>
            <person name="Hubbard S.S."/>
            <person name="Banfield J.F."/>
        </authorList>
    </citation>
    <scope>NUCLEOTIDE SEQUENCE [LARGE SCALE GENOMIC DNA]</scope>
</reference>